<name>A0A2P9AT13_9HYPH</name>
<evidence type="ECO:0000313" key="2">
    <source>
        <dbReference type="Proteomes" id="UP000245698"/>
    </source>
</evidence>
<dbReference type="RefSeq" id="WP_208867878.1">
    <property type="nucleotide sequence ID" value="NZ_FUIG01000049.1"/>
</dbReference>
<accession>A0A2P9AT13</accession>
<dbReference type="EMBL" id="FUIG01000049">
    <property type="protein sequence ID" value="SJM34307.1"/>
    <property type="molecule type" value="Genomic_DNA"/>
</dbReference>
<dbReference type="AlphaFoldDB" id="A0A2P9AT13"/>
<dbReference type="Proteomes" id="UP000245698">
    <property type="component" value="Unassembled WGS sequence"/>
</dbReference>
<gene>
    <name evidence="1" type="ORF">BQ8482_400036</name>
</gene>
<evidence type="ECO:0000313" key="1">
    <source>
        <dbReference type="EMBL" id="SJM34307.1"/>
    </source>
</evidence>
<keyword evidence="2" id="KW-1185">Reference proteome</keyword>
<proteinExistence type="predicted"/>
<sequence length="79" mass="8890">MSQGYRVLVERLKEAFTQQRYNPEVVQNYCRNADYFLSYLVEQKIALEAVTPTIVSNCLRLARFGSSVSAMVALPLATG</sequence>
<reference evidence="2" key="1">
    <citation type="submission" date="2016-12" db="EMBL/GenBank/DDBJ databases">
        <authorList>
            <person name="Brunel B."/>
        </authorList>
    </citation>
    <scope>NUCLEOTIDE SEQUENCE [LARGE SCALE GENOMIC DNA]</scope>
</reference>
<organism evidence="1 2">
    <name type="scientific">Mesorhizobium delmotii</name>
    <dbReference type="NCBI Taxonomy" id="1631247"/>
    <lineage>
        <taxon>Bacteria</taxon>
        <taxon>Pseudomonadati</taxon>
        <taxon>Pseudomonadota</taxon>
        <taxon>Alphaproteobacteria</taxon>
        <taxon>Hyphomicrobiales</taxon>
        <taxon>Phyllobacteriaceae</taxon>
        <taxon>Mesorhizobium</taxon>
    </lineage>
</organism>
<protein>
    <submittedName>
        <fullName evidence="1">Uncharacterized protein</fullName>
    </submittedName>
</protein>